<name>A0A3G1B5A4_9ARCH</name>
<evidence type="ECO:0008006" key="3">
    <source>
        <dbReference type="Google" id="ProtNLM"/>
    </source>
</evidence>
<evidence type="ECO:0000313" key="2">
    <source>
        <dbReference type="Proteomes" id="UP000266745"/>
    </source>
</evidence>
<dbReference type="EMBL" id="CP011097">
    <property type="protein sequence ID" value="AJZ75974.1"/>
    <property type="molecule type" value="Genomic_DNA"/>
</dbReference>
<dbReference type="OrthoDB" id="8700at2157"/>
<dbReference type="RefSeq" id="WP_048188854.1">
    <property type="nucleotide sequence ID" value="NZ_CP011097.1"/>
</dbReference>
<dbReference type="KEGG" id="tah:SU86_005905"/>
<organism evidence="1 2">
    <name type="scientific">Candidatus Nitrosotenuis cloacae</name>
    <dbReference type="NCBI Taxonomy" id="1603555"/>
    <lineage>
        <taxon>Archaea</taxon>
        <taxon>Nitrososphaerota</taxon>
        <taxon>Candidatus Nitrosotenuis</taxon>
    </lineage>
</organism>
<accession>A0A3G1B5A4</accession>
<dbReference type="Gene3D" id="3.30.530.20">
    <property type="match status" value="1"/>
</dbReference>
<dbReference type="InterPro" id="IPR023393">
    <property type="entry name" value="START-like_dom_sf"/>
</dbReference>
<dbReference type="GeneID" id="24875933"/>
<dbReference type="AlphaFoldDB" id="A0A3G1B5A4"/>
<keyword evidence="2" id="KW-1185">Reference proteome</keyword>
<gene>
    <name evidence="1" type="ORF">SU86_005905</name>
</gene>
<protein>
    <recommendedName>
        <fullName evidence="3">Polyketide cyclase</fullName>
    </recommendedName>
</protein>
<proteinExistence type="predicted"/>
<dbReference type="Proteomes" id="UP000266745">
    <property type="component" value="Chromosome"/>
</dbReference>
<reference evidence="1 2" key="1">
    <citation type="journal article" date="2016" name="Sci. Rep.">
        <title>A novel ammonia-oxidizing archaeon from wastewater treatment plant: Its enrichment, physiological and genomic characteristics.</title>
        <authorList>
            <person name="Li Y."/>
            <person name="Ding K."/>
            <person name="Wen X."/>
            <person name="Zhang B."/>
            <person name="Shen B."/>
            <person name="Yang Y."/>
        </authorList>
    </citation>
    <scope>NUCLEOTIDE SEQUENCE [LARGE SCALE GENOMIC DNA]</scope>
    <source>
        <strain evidence="1 2">SAT1</strain>
    </source>
</reference>
<sequence length="129" mass="14787">MKSVTESCVVPKPYDVVFGFLSNFDNMPKWSTKFVQSIKTENGHTKAVTPFGEMFVRIDSDRKTGVIDIFAGPAKSEMSPAYMRIISFSNNSCGVTFTFFQWPHTTDQMWEMFCDWIKIEVGNIKKLFS</sequence>
<dbReference type="SUPFAM" id="SSF55961">
    <property type="entry name" value="Bet v1-like"/>
    <property type="match status" value="1"/>
</dbReference>
<evidence type="ECO:0000313" key="1">
    <source>
        <dbReference type="EMBL" id="AJZ75974.1"/>
    </source>
</evidence>